<keyword evidence="6" id="KW-0282">Flagellum</keyword>
<evidence type="ECO:0000256" key="9">
    <source>
        <dbReference type="ARBA" id="ARBA00046056"/>
    </source>
</evidence>
<feature type="repeat" description="WD" evidence="11">
    <location>
        <begin position="643"/>
        <end position="683"/>
    </location>
</feature>
<dbReference type="InterPro" id="IPR015943">
    <property type="entry name" value="WD40/YVTN_repeat-like_dom_sf"/>
</dbReference>
<dbReference type="InterPro" id="IPR001680">
    <property type="entry name" value="WD40_rpt"/>
</dbReference>
<keyword evidence="6" id="KW-0969">Cilium</keyword>
<name>A0AAV2HSY1_LYMST</name>
<evidence type="ECO:0000256" key="4">
    <source>
        <dbReference type="ARBA" id="ARBA00022574"/>
    </source>
</evidence>
<reference evidence="12 13" key="1">
    <citation type="submission" date="2024-04" db="EMBL/GenBank/DDBJ databases">
        <authorList>
            <consortium name="Genoscope - CEA"/>
            <person name="William W."/>
        </authorList>
    </citation>
    <scope>NUCLEOTIDE SEQUENCE [LARGE SCALE GENOMIC DNA]</scope>
</reference>
<dbReference type="GO" id="GO:0031514">
    <property type="term" value="C:motile cilium"/>
    <property type="evidence" value="ECO:0007669"/>
    <property type="project" value="UniProtKB-SubCell"/>
</dbReference>
<comment type="subunit">
    <text evidence="10">Microtubule inner protein component of sperm flagellar doublet microtubules. Interacts with BRCA2. Interacts with the CCT chaperonin complex. Interacts with HSP70. Interacts with AK8. Interacts with CFAP45. Interacts with DNAI1. Interacts with IQDC.</text>
</comment>
<evidence type="ECO:0000256" key="5">
    <source>
        <dbReference type="ARBA" id="ARBA00022737"/>
    </source>
</evidence>
<evidence type="ECO:0000256" key="11">
    <source>
        <dbReference type="PROSITE-ProRule" id="PRU00221"/>
    </source>
</evidence>
<dbReference type="PANTHER" id="PTHR13720">
    <property type="entry name" value="WD-40 REPEAT PROTEIN"/>
    <property type="match status" value="1"/>
</dbReference>
<feature type="repeat" description="WD" evidence="11">
    <location>
        <begin position="463"/>
        <end position="496"/>
    </location>
</feature>
<evidence type="ECO:0000256" key="3">
    <source>
        <dbReference type="ARBA" id="ARBA00022490"/>
    </source>
</evidence>
<dbReference type="PROSITE" id="PS50294">
    <property type="entry name" value="WD_REPEATS_REGION"/>
    <property type="match status" value="1"/>
</dbReference>
<evidence type="ECO:0000313" key="12">
    <source>
        <dbReference type="EMBL" id="CAL1537213.1"/>
    </source>
</evidence>
<evidence type="ECO:0000256" key="1">
    <source>
        <dbReference type="ARBA" id="ARBA00004230"/>
    </source>
</evidence>
<comment type="function">
    <text evidence="9">Microtubule inner protein (MIP) part of the dynein-decorated doublet microtubules (DMTs) in cilia axoneme. Important for proper ciliary and flagellar beating. May act in cooperation with CFAP45 and axonemal dynein subunit DNAH11. May play a role in cell growth and/or survival.</text>
</comment>
<protein>
    <recommendedName>
        <fullName evidence="8">Cilia- and flagella-associated protein 52</fullName>
    </recommendedName>
</protein>
<dbReference type="SUPFAM" id="SSF50978">
    <property type="entry name" value="WD40 repeat-like"/>
    <property type="match status" value="2"/>
</dbReference>
<proteinExistence type="inferred from homology"/>
<dbReference type="Gene3D" id="2.130.10.10">
    <property type="entry name" value="YVTN repeat-like/Quinoprotein amine dehydrogenase"/>
    <property type="match status" value="3"/>
</dbReference>
<gene>
    <name evidence="12" type="ORF">GSLYS_00011126001</name>
</gene>
<dbReference type="SMART" id="SM00320">
    <property type="entry name" value="WD40"/>
    <property type="match status" value="9"/>
</dbReference>
<evidence type="ECO:0000256" key="7">
    <source>
        <dbReference type="ARBA" id="ARBA00029456"/>
    </source>
</evidence>
<organism evidence="12 13">
    <name type="scientific">Lymnaea stagnalis</name>
    <name type="common">Great pond snail</name>
    <name type="synonym">Helix stagnalis</name>
    <dbReference type="NCBI Taxonomy" id="6523"/>
    <lineage>
        <taxon>Eukaryota</taxon>
        <taxon>Metazoa</taxon>
        <taxon>Spiralia</taxon>
        <taxon>Lophotrochozoa</taxon>
        <taxon>Mollusca</taxon>
        <taxon>Gastropoda</taxon>
        <taxon>Heterobranchia</taxon>
        <taxon>Euthyneura</taxon>
        <taxon>Panpulmonata</taxon>
        <taxon>Hygrophila</taxon>
        <taxon>Lymnaeoidea</taxon>
        <taxon>Lymnaeidae</taxon>
        <taxon>Lymnaea</taxon>
    </lineage>
</organism>
<keyword evidence="5" id="KW-0677">Repeat</keyword>
<dbReference type="PROSITE" id="PS50082">
    <property type="entry name" value="WD_REPEATS_2"/>
    <property type="match status" value="2"/>
</dbReference>
<keyword evidence="13" id="KW-1185">Reference proteome</keyword>
<evidence type="ECO:0000256" key="6">
    <source>
        <dbReference type="ARBA" id="ARBA00022846"/>
    </source>
</evidence>
<sequence length="683" mass="75138">MASRCLQPYMHSRDDANRANAESCPKDEVCQLKLRQIIGFNGNIRGGLIVHTLGQHIIYPIGHDVIIEVLIGPDAGSQEILSGHTDNISAMALSSDGQFLVTGQEISQECKAPIILWDWCSRQKIMDYALHKTKVEALAFTCSCKYFVSLGGQDDETVVVWSTQDKQPMVGKSASLKRTGLNHCLATSKINEFSFASAGDSYGRIWTFDPNEKSLDHIELKFSSFSRVIVCMEMADYDNTKLPLIFCGTTSGDIMVFHGTGGALQCLVPPKQLSSGVTCLAYVRMLEDSVFCLLVGTGEGKVGYYTITLMKAKGNMVTGKMAPYKGYKMWKSDRDSSAVTSITKVGTGHQFYIGTKDCQIYRFSLAKWTAELVRTCSNSKINSIAFARGTDELMVVGQHEHVRVFNLKILLEIRRYVRVNRTCNIVVLSHDGTSIFTGWDNGETIVLGFEPTGLGLKELYRIDCAQKQAVTAMAVTSKSDFLLTGGNDAQCRVWKLVADLDTRGRKLRQGLLLHHFLDQTGPITMIRISETDKIFVATSVDGTAVIYDIAKGLRKMMVKVTNSLNAVDFLLNDCQFVVAGTAGKIFIFDSTDGESLIELEGVKRGAINSLEVEKKCKAVYVTGGEDRLVKLWHVEQGVVTHVGVAHSDEIVCVKFGSCSTVLLTGGKEGTICIWDIPETSMVK</sequence>
<dbReference type="AlphaFoldDB" id="A0AAV2HSY1"/>
<dbReference type="Pfam" id="PF00400">
    <property type="entry name" value="WD40"/>
    <property type="match status" value="3"/>
</dbReference>
<evidence type="ECO:0000256" key="10">
    <source>
        <dbReference type="ARBA" id="ARBA00047117"/>
    </source>
</evidence>
<accession>A0AAV2HSY1</accession>
<evidence type="ECO:0000313" key="13">
    <source>
        <dbReference type="Proteomes" id="UP001497497"/>
    </source>
</evidence>
<keyword evidence="3" id="KW-0963">Cytoplasm</keyword>
<keyword evidence="4 11" id="KW-0853">WD repeat</keyword>
<evidence type="ECO:0000256" key="8">
    <source>
        <dbReference type="ARBA" id="ARBA00029552"/>
    </source>
</evidence>
<evidence type="ECO:0000256" key="2">
    <source>
        <dbReference type="ARBA" id="ARBA00004496"/>
    </source>
</evidence>
<comment type="subcellular location">
    <subcellularLocation>
        <location evidence="1">Cell projection</location>
        <location evidence="1">Cilium</location>
        <location evidence="1">Flagellum</location>
    </subcellularLocation>
    <subcellularLocation>
        <location evidence="2">Cytoplasm</location>
    </subcellularLocation>
</comment>
<comment type="caution">
    <text evidence="12">The sequence shown here is derived from an EMBL/GenBank/DDBJ whole genome shotgun (WGS) entry which is preliminary data.</text>
</comment>
<dbReference type="PANTHER" id="PTHR13720:SF14">
    <property type="entry name" value="CILIA- AND FLAGELLA-ASSOCIATED PROTEIN 52"/>
    <property type="match status" value="1"/>
</dbReference>
<dbReference type="EMBL" id="CAXITT010000254">
    <property type="protein sequence ID" value="CAL1537213.1"/>
    <property type="molecule type" value="Genomic_DNA"/>
</dbReference>
<keyword evidence="6" id="KW-0966">Cell projection</keyword>
<dbReference type="InterPro" id="IPR036322">
    <property type="entry name" value="WD40_repeat_dom_sf"/>
</dbReference>
<dbReference type="InterPro" id="IPR050630">
    <property type="entry name" value="WD_repeat_EMAP"/>
</dbReference>
<dbReference type="GO" id="GO:0005930">
    <property type="term" value="C:axoneme"/>
    <property type="evidence" value="ECO:0007669"/>
    <property type="project" value="UniProtKB-ARBA"/>
</dbReference>
<comment type="similarity">
    <text evidence="7">Belongs to the CFAP52 family.</text>
</comment>
<dbReference type="Proteomes" id="UP001497497">
    <property type="component" value="Unassembled WGS sequence"/>
</dbReference>